<evidence type="ECO:0000259" key="3">
    <source>
        <dbReference type="PROSITE" id="PS50937"/>
    </source>
</evidence>
<dbReference type="PANTHER" id="PTHR30204:SF95">
    <property type="entry name" value="HTH-TYPE TRANSCRIPTIONAL REGULATOR CUER"/>
    <property type="match status" value="1"/>
</dbReference>
<dbReference type="EMBL" id="JAUHTQ010000001">
    <property type="protein sequence ID" value="MDN4491928.1"/>
    <property type="molecule type" value="Genomic_DNA"/>
</dbReference>
<organism evidence="4 5">
    <name type="scientific">Ureibacillus aquaedulcis</name>
    <dbReference type="NCBI Taxonomy" id="3058421"/>
    <lineage>
        <taxon>Bacteria</taxon>
        <taxon>Bacillati</taxon>
        <taxon>Bacillota</taxon>
        <taxon>Bacilli</taxon>
        <taxon>Bacillales</taxon>
        <taxon>Caryophanaceae</taxon>
        <taxon>Ureibacillus</taxon>
    </lineage>
</organism>
<proteinExistence type="predicted"/>
<sequence>MRWYIGNEKIKISDLANCAGVTKRTIDHYTNLGLLEMERSPSNYRLYPVEMIERIQWIEQQKKSGKCLSEIAKIIGNRATENQPYEEVNIHELRLQMKKLESDVTKIMDSLSEQEKQNLKRKVTPESVALMQSLILLIQ</sequence>
<evidence type="ECO:0000256" key="2">
    <source>
        <dbReference type="SAM" id="Coils"/>
    </source>
</evidence>
<evidence type="ECO:0000256" key="1">
    <source>
        <dbReference type="ARBA" id="ARBA00023125"/>
    </source>
</evidence>
<dbReference type="InterPro" id="IPR000551">
    <property type="entry name" value="MerR-type_HTH_dom"/>
</dbReference>
<dbReference type="InterPro" id="IPR047057">
    <property type="entry name" value="MerR_fam"/>
</dbReference>
<comment type="caution">
    <text evidence="4">The sequence shown here is derived from an EMBL/GenBank/DDBJ whole genome shotgun (WGS) entry which is preliminary data.</text>
</comment>
<keyword evidence="2" id="KW-0175">Coiled coil</keyword>
<evidence type="ECO:0000313" key="5">
    <source>
        <dbReference type="Proteomes" id="UP001172743"/>
    </source>
</evidence>
<gene>
    <name evidence="4" type="ORF">QYB95_00125</name>
</gene>
<keyword evidence="5" id="KW-1185">Reference proteome</keyword>
<feature type="coiled-coil region" evidence="2">
    <location>
        <begin position="90"/>
        <end position="117"/>
    </location>
</feature>
<feature type="domain" description="HTH merR-type" evidence="3">
    <location>
        <begin position="9"/>
        <end position="77"/>
    </location>
</feature>
<keyword evidence="1" id="KW-0238">DNA-binding</keyword>
<dbReference type="PRINTS" id="PR00040">
    <property type="entry name" value="HTHMERR"/>
</dbReference>
<reference evidence="4" key="1">
    <citation type="submission" date="2023-07" db="EMBL/GenBank/DDBJ databases">
        <title>Ureibacillus sp. isolated from freshwater well.</title>
        <authorList>
            <person name="Kirdat K."/>
            <person name="Bhatt A."/>
            <person name="Teware R."/>
            <person name="Bhavsar Y."/>
            <person name="Yadav A."/>
        </authorList>
    </citation>
    <scope>NUCLEOTIDE SEQUENCE</scope>
    <source>
        <strain evidence="4">BA0131</strain>
    </source>
</reference>
<dbReference type="Proteomes" id="UP001172743">
    <property type="component" value="Unassembled WGS sequence"/>
</dbReference>
<dbReference type="PROSITE" id="PS50937">
    <property type="entry name" value="HTH_MERR_2"/>
    <property type="match status" value="1"/>
</dbReference>
<dbReference type="SMART" id="SM00422">
    <property type="entry name" value="HTH_MERR"/>
    <property type="match status" value="1"/>
</dbReference>
<dbReference type="Gene3D" id="1.10.1660.10">
    <property type="match status" value="1"/>
</dbReference>
<dbReference type="InterPro" id="IPR009061">
    <property type="entry name" value="DNA-bd_dom_put_sf"/>
</dbReference>
<protein>
    <submittedName>
        <fullName evidence="4">MerR family transcriptional regulator</fullName>
    </submittedName>
</protein>
<accession>A0ABT8GKI1</accession>
<dbReference type="SUPFAM" id="SSF46955">
    <property type="entry name" value="Putative DNA-binding domain"/>
    <property type="match status" value="1"/>
</dbReference>
<name>A0ABT8GKI1_9BACL</name>
<dbReference type="Pfam" id="PF13411">
    <property type="entry name" value="MerR_1"/>
    <property type="match status" value="1"/>
</dbReference>
<dbReference type="RefSeq" id="WP_301136046.1">
    <property type="nucleotide sequence ID" value="NZ_JAUHTQ010000001.1"/>
</dbReference>
<evidence type="ECO:0000313" key="4">
    <source>
        <dbReference type="EMBL" id="MDN4491928.1"/>
    </source>
</evidence>
<dbReference type="PANTHER" id="PTHR30204">
    <property type="entry name" value="REDOX-CYCLING DRUG-SENSING TRANSCRIPTIONAL ACTIVATOR SOXR"/>
    <property type="match status" value="1"/>
</dbReference>